<proteinExistence type="predicted"/>
<comment type="caution">
    <text evidence="4">The sequence shown here is derived from an EMBL/GenBank/DDBJ whole genome shotgun (WGS) entry which is preliminary data.</text>
</comment>
<dbReference type="SUPFAM" id="SSF117074">
    <property type="entry name" value="Hypothetical protein PA1324"/>
    <property type="match status" value="1"/>
</dbReference>
<dbReference type="Pfam" id="PF19077">
    <property type="entry name" value="Big_13"/>
    <property type="match status" value="1"/>
</dbReference>
<reference evidence="4" key="1">
    <citation type="submission" date="2020-10" db="EMBL/GenBank/DDBJ databases">
        <authorList>
            <person name="Castelo-Branco R."/>
            <person name="Eusebio N."/>
            <person name="Adriana R."/>
            <person name="Vieira A."/>
            <person name="Brugerolle De Fraissinette N."/>
            <person name="Rezende De Castro R."/>
            <person name="Schneider M.P."/>
            <person name="Vasconcelos V."/>
            <person name="Leao P.N."/>
        </authorList>
    </citation>
    <scope>NUCLEOTIDE SEQUENCE</scope>
    <source>
        <strain evidence="4">LEGE 06105</strain>
    </source>
</reference>
<dbReference type="NCBIfam" id="TIGR01643">
    <property type="entry name" value="YD_repeat_2x"/>
    <property type="match status" value="11"/>
</dbReference>
<feature type="region of interest" description="Disordered" evidence="2">
    <location>
        <begin position="404"/>
        <end position="430"/>
    </location>
</feature>
<dbReference type="InterPro" id="IPR006530">
    <property type="entry name" value="YD"/>
</dbReference>
<feature type="domain" description="PKD/Chitinase" evidence="3">
    <location>
        <begin position="1461"/>
        <end position="1543"/>
    </location>
</feature>
<dbReference type="InterPro" id="IPR018511">
    <property type="entry name" value="Hemolysin-typ_Ca-bd_CS"/>
</dbReference>
<dbReference type="SUPFAM" id="SSF51120">
    <property type="entry name" value="beta-Roll"/>
    <property type="match status" value="1"/>
</dbReference>
<dbReference type="InterPro" id="IPR050708">
    <property type="entry name" value="T6SS_VgrG/RHS"/>
</dbReference>
<keyword evidence="1" id="KW-0677">Repeat</keyword>
<dbReference type="SUPFAM" id="SSF49299">
    <property type="entry name" value="PKD domain"/>
    <property type="match status" value="1"/>
</dbReference>
<dbReference type="SUPFAM" id="SSF49313">
    <property type="entry name" value="Cadherin-like"/>
    <property type="match status" value="4"/>
</dbReference>
<dbReference type="PANTHER" id="PTHR32305">
    <property type="match status" value="1"/>
</dbReference>
<dbReference type="InterPro" id="IPR035986">
    <property type="entry name" value="PKD_dom_sf"/>
</dbReference>
<keyword evidence="5" id="KW-1185">Reference proteome</keyword>
<dbReference type="PANTHER" id="PTHR32305:SF15">
    <property type="entry name" value="PROTEIN RHSA-RELATED"/>
    <property type="match status" value="1"/>
</dbReference>
<gene>
    <name evidence="4" type="ORF">IQ247_09965</name>
</gene>
<feature type="compositionally biased region" description="Low complexity" evidence="2">
    <location>
        <begin position="411"/>
        <end position="421"/>
    </location>
</feature>
<dbReference type="Proteomes" id="UP000620559">
    <property type="component" value="Unassembled WGS sequence"/>
</dbReference>
<dbReference type="Gene3D" id="2.180.10.10">
    <property type="entry name" value="RHS repeat-associated core"/>
    <property type="match status" value="4"/>
</dbReference>
<evidence type="ECO:0000313" key="5">
    <source>
        <dbReference type="Proteomes" id="UP000620559"/>
    </source>
</evidence>
<dbReference type="Pfam" id="PF05593">
    <property type="entry name" value="RHS_repeat"/>
    <property type="match status" value="3"/>
</dbReference>
<dbReference type="InterPro" id="IPR056823">
    <property type="entry name" value="TEN-like_YD-shell"/>
</dbReference>
<evidence type="ECO:0000256" key="1">
    <source>
        <dbReference type="ARBA" id="ARBA00022737"/>
    </source>
</evidence>
<dbReference type="InterPro" id="IPR022409">
    <property type="entry name" value="PKD/Chitinase_dom"/>
</dbReference>
<dbReference type="InterPro" id="IPR011049">
    <property type="entry name" value="Serralysin-like_metalloprot_C"/>
</dbReference>
<dbReference type="PROSITE" id="PS00330">
    <property type="entry name" value="HEMOLYSIN_CALCIUM"/>
    <property type="match status" value="1"/>
</dbReference>
<dbReference type="SMART" id="SM00089">
    <property type="entry name" value="PKD"/>
    <property type="match status" value="1"/>
</dbReference>
<dbReference type="NCBIfam" id="TIGR03696">
    <property type="entry name" value="Rhs_assc_core"/>
    <property type="match status" value="1"/>
</dbReference>
<sequence>MENLESNNFLNQSSLFATNNIYSIGAEPSPFEAPFTLNNRQSFSSSLPLDEGIIHAFDSSGNYLPSQLIKGIQFPSFTSTVSSSKDSSLGDFFVVNKETGIFSEYTNINNSLSRAISQIKNSLEDFLQEPDYLQKLQIPFGKQWQPETATTLIRDFITGNYFPSIEIVELQSQGAFSQQTNTIYLAKSFLEANQYNVEKIVPVITEELGHYLDTQLNPSDSDGDEGKLFSLLVSGSNLTSQRIQDLKVENDFKNIILNAQTLLIEQSTNDIVGTSGRDNLVGTSGSDRITGGFAADTIFGGLGSDTFVYNNIRDAGDIIKDFELRTDVIDLTGVLNSFGYNGVNPISDGYLKFSSYSGGTTILLDSDGNSSLTARPYLQIENVTPNQISSFPSHFLPRQTIQPPTIKLTSDSDSGISNIDNITRDRTPTITGNTENNAIVQLYNGSTLLGETTANNTGAWQITTGELNDGTQNFTAIATDTAGNVSSLSLPLNVVIDTVNPSFNLTNPIDTTLLQTGARLTGNVDGTGSGIAAVSYRFDNLPEIPLVFNAGGEFDQVIDLTGIDSGDRILTITTTDIAGNATTNQLNVTIANAGGAGNNAPEIISQPETDYIILRNTNTKIKGIELGTTQAGLAEIQGQAFLDFDRNAVRSKEAGLDGFVVELVNSTTGEIIGTQVTRSFDVNGDGKIDPFSEQGLYKFTNLQAGSYQVRQVSQDDWSLTLPASSTYNLTLNGGERREGIDFSNAQNYVYEVRGIDADSDTLTYSLVSAPQGASIDSQTGKLIWTPPATGEYAFKIKVADGKGGEDIQEYKLNVLDPNRLPSISSNPGGNATVGQNYTYQIIADNPDLDGLNFQLNQAPQGMNISPDGLIQWTPQGNQIGAQQVKLLVKDDRGGEVEQVFTILTQGTPANPQPSGNYAPVITSKSIENAIVSQQYTYDVDAVDADGDVLSYSLVNAPQNMVIDPISGVITWNTSTQTLGTYNVTVQVKDNRGEIDNQTFSVNLTNSEPGTIQGFKFNDLNANGIWDIGFTPTTGSPANVTLTGNSVLLENNTTRLEVKGGLANNGLIPFDGYFRYIDTPSNEEVTWSIDPVLRFSDGTTKVLSNSSGGGFGSPNVIDDGVVRSTTTTNGIVVQADTTLIGTNAKTTFTFSGNQLDGTTFIFYAENDIFSFSDDTAAFTGSIAGNDLALFMYDTAAGGLSVRMTTETGPGSKLTSFGSGRWTGFGQALEQGNLSVLSANASNFVRTGDIGNAFAFELTGSNASLVINYDTDPQPPEPGLEGWVIYTDDNNNGKRDDGERFATTDANGSYTLTGLAPGTYKVREELKPGWQQTVPQDKIYELTVAPGNSVTNINFGNYQTPDPATNSNPFFTSTAPTNVISNGLFRYNAFARDRDGDVLSFDLLEKPDGMAVDASKGVVVWRPTANEIGIQNVVLRVQDGRGGSATQTFQINVGDGVDRELPTVQFGFSSNLVNIGESVTFQVSGTDNNGIANIALTIDGNPVTLNAGSATVQLNKAGVFQVVATATDTAGNVVKKDLSLRVLDPSDTNAPTVEIISPQTNKTITSLTDIVGSISDDNLEFYRVDYAPLDQVDINNLAAVDPDFVTISEGKTNVNRSIIGQFDPTVLFNGNYVLRVTAQDFSGNISSRGVFLGVSGDNKLGNFRLELTDLSIPLAGIPIQINRVYDTLQSSFSGDFGFGWSLGVKDAKIKESVPLTDAEKQGVPSLFGANPFTAGTKVYLTNPEGRRVGFTFDPYVAGGSLLGAFWKPRFVADPGVYDKLEVDDINLQQRSDGSFGLFLIPFAYNPSEYKLTTKDGTTYEYDQFKGLQEVKDRNNNTLTFRDNGIFSSTGASVEFLRDTQGRITQIKDPTGKAILYGYDARGNLVSVSDQAGLVSRHTYLSNPNYLEQIIDPRGKAVIRTEYDAKGRVTATKDALGNTISSDYNVSAGGSTLTQLDALGNTTTTIRDSRGNVTSVINPLGAVTQSNYDANNNPINITDPRGFSTTRKFDARGNVSSITDALGNTRSFTYDQFNNITSEIDPLGRITRFVYSTNGNLVELIDATGTSNTFAYDNLGRVSSFNDANGNTTTFGYNGTNLGKPTQVTFPDGSTQQIEYNQFGQISRLVDENGSATEYVTDDVGRLIVKRDALGNETKYTYDAQLISSVIDPLGNAVKYEYDDAGRLIRQIDPFNGVTEFGYDALGRRIRETDPLGRTTTTTYREDGLIAAVTDGNGSTTSFEYDLAGNQTAVIDPLGNRTGFAYDALGRQIRKIDPLGNVGNYAYDAVNNVIQIIDRNNRQRTFTYDGVNRLVQENWLSNSTPSRTINFTYDAVGNLVRANDADSTFAFNYDSRDRVTQVNQTGVSGLVPVSLNYTYDGTGNRTSVSDNFGVRVNSTYDARNLLTSQTWQGTGIDPARVNYSYDSRGDRTQIQRFSDLAGTQLVGSSNFNYDALQRLTGITHSNGTGSTLANYSYNYNLASFLNSETYKGQTTNYTYDRANQLTNADRSLLPDENYTYDANGNPTGSSFVVGANNQILSDGQFNYIYDREGNLATKTNISTSITTTYNYDFRNRLIGIVDRNTSGNITQSVEFKYDAFDRRISKTVNGQTTYFVNDGDELWAELNPAGEIISRYLQGADVDELIARYRPSEGTSWYLTDRLGTIRDMANAVGNLVNSINYDSFGEILGQTNPNLGDRFTFAGREFDSETGLYYNRARYYDANLGRFISQDPIGFGGQDANLYRYVGNDPVNATDPSGLVAALEYSRRLGEIFGKPVELGVSVNPYEVSGATIGFLQGFGATNLIFIGEVLGLASTKGSPLDQTDFSTALNNTEKKMQEIVSIYKILQKLDNKGLVGGFVNGVNVNVSLKVVEKFKFKIPKQGGFKNGYGFGIEYIKDKLNIPK</sequence>
<dbReference type="InterPro" id="IPR044016">
    <property type="entry name" value="Big_13"/>
</dbReference>
<evidence type="ECO:0000259" key="3">
    <source>
        <dbReference type="SMART" id="SM00089"/>
    </source>
</evidence>
<dbReference type="RefSeq" id="WP_193919463.1">
    <property type="nucleotide sequence ID" value="NZ_JADEWL010000023.1"/>
</dbReference>
<organism evidence="4 5">
    <name type="scientific">Plectonema cf. radiosum LEGE 06105</name>
    <dbReference type="NCBI Taxonomy" id="945769"/>
    <lineage>
        <taxon>Bacteria</taxon>
        <taxon>Bacillati</taxon>
        <taxon>Cyanobacteriota</taxon>
        <taxon>Cyanophyceae</taxon>
        <taxon>Oscillatoriophycideae</taxon>
        <taxon>Oscillatoriales</taxon>
        <taxon>Microcoleaceae</taxon>
        <taxon>Plectonema</taxon>
    </lineage>
</organism>
<evidence type="ECO:0000256" key="2">
    <source>
        <dbReference type="SAM" id="MobiDB-lite"/>
    </source>
</evidence>
<dbReference type="EMBL" id="JADEWL010000023">
    <property type="protein sequence ID" value="MBE9213000.1"/>
    <property type="molecule type" value="Genomic_DNA"/>
</dbReference>
<dbReference type="InterPro" id="IPR015919">
    <property type="entry name" value="Cadherin-like_sf"/>
</dbReference>
<evidence type="ECO:0000313" key="4">
    <source>
        <dbReference type="EMBL" id="MBE9213000.1"/>
    </source>
</evidence>
<protein>
    <submittedName>
        <fullName evidence="4">Putative Ig domain-containing protein</fullName>
    </submittedName>
</protein>
<dbReference type="GO" id="GO:0005509">
    <property type="term" value="F:calcium ion binding"/>
    <property type="evidence" value="ECO:0007669"/>
    <property type="project" value="InterPro"/>
</dbReference>
<dbReference type="InterPro" id="IPR022385">
    <property type="entry name" value="Rhs_assc_core"/>
</dbReference>
<dbReference type="InterPro" id="IPR001343">
    <property type="entry name" value="Hemolysn_Ca-bd"/>
</dbReference>
<dbReference type="Pfam" id="PF05345">
    <property type="entry name" value="He_PIG"/>
    <property type="match status" value="3"/>
</dbReference>
<dbReference type="InterPro" id="IPR013783">
    <property type="entry name" value="Ig-like_fold"/>
</dbReference>
<dbReference type="Pfam" id="PF00353">
    <property type="entry name" value="HemolysinCabind"/>
    <property type="match status" value="1"/>
</dbReference>
<dbReference type="Pfam" id="PF17963">
    <property type="entry name" value="Big_9"/>
    <property type="match status" value="1"/>
</dbReference>
<dbReference type="InterPro" id="IPR031325">
    <property type="entry name" value="RHS_repeat"/>
</dbReference>
<dbReference type="GO" id="GO:0016020">
    <property type="term" value="C:membrane"/>
    <property type="evidence" value="ECO:0007669"/>
    <property type="project" value="InterPro"/>
</dbReference>
<dbReference type="Pfam" id="PF25023">
    <property type="entry name" value="TEN_YD-shell"/>
    <property type="match status" value="2"/>
</dbReference>
<name>A0A8J7F1K9_9CYAN</name>
<accession>A0A8J7F1K9</accession>
<dbReference type="Gene3D" id="2.60.40.10">
    <property type="entry name" value="Immunoglobulins"/>
    <property type="match status" value="7"/>
</dbReference>